<dbReference type="InterPro" id="IPR013611">
    <property type="entry name" value="Transp-assoc_OB_typ2"/>
</dbReference>
<evidence type="ECO:0000313" key="3">
    <source>
        <dbReference type="Proteomes" id="UP000238916"/>
    </source>
</evidence>
<sequence length="113" mass="12394">MANFIGSYNFISSGLIGLPDKDVEVCIRPEHIKLAKIGTLAQEEDASSYQLEGRINNLYILGNTIRAEVSVQGKTLLVDRLNGFQGSGFVLNEEVRLLFEKSSLNILGGNYST</sequence>
<name>A0A2U3LIJ3_9FIRM</name>
<dbReference type="Proteomes" id="UP000238916">
    <property type="component" value="Unassembled WGS sequence"/>
</dbReference>
<dbReference type="GO" id="GO:0022857">
    <property type="term" value="F:transmembrane transporter activity"/>
    <property type="evidence" value="ECO:0007669"/>
    <property type="project" value="InterPro"/>
</dbReference>
<protein>
    <submittedName>
        <fullName evidence="2">ABC-type spermidine/putrescine transport system, ATPase component</fullName>
    </submittedName>
</protein>
<dbReference type="InterPro" id="IPR008995">
    <property type="entry name" value="Mo/tungstate-bd_C_term_dom"/>
</dbReference>
<dbReference type="GO" id="GO:0043190">
    <property type="term" value="C:ATP-binding cassette (ABC) transporter complex"/>
    <property type="evidence" value="ECO:0007669"/>
    <property type="project" value="InterPro"/>
</dbReference>
<organism evidence="2 3">
    <name type="scientific">Candidatus Desulfosporosinus infrequens</name>
    <dbReference type="NCBI Taxonomy" id="2043169"/>
    <lineage>
        <taxon>Bacteria</taxon>
        <taxon>Bacillati</taxon>
        <taxon>Bacillota</taxon>
        <taxon>Clostridia</taxon>
        <taxon>Eubacteriales</taxon>
        <taxon>Desulfitobacteriaceae</taxon>
        <taxon>Desulfosporosinus</taxon>
    </lineage>
</organism>
<dbReference type="Pfam" id="PF08402">
    <property type="entry name" value="TOBE_2"/>
    <property type="match status" value="1"/>
</dbReference>
<accession>A0A2U3LIJ3</accession>
<gene>
    <name evidence="2" type="ORF">SBF1_5240002</name>
</gene>
<dbReference type="SUPFAM" id="SSF50331">
    <property type="entry name" value="MOP-like"/>
    <property type="match status" value="1"/>
</dbReference>
<dbReference type="AlphaFoldDB" id="A0A2U3LIJ3"/>
<proteinExistence type="predicted"/>
<feature type="domain" description="Transport-associated OB type 2" evidence="1">
    <location>
        <begin position="25"/>
        <end position="103"/>
    </location>
</feature>
<reference evidence="3" key="1">
    <citation type="submission" date="2018-02" db="EMBL/GenBank/DDBJ databases">
        <authorList>
            <person name="Hausmann B."/>
        </authorList>
    </citation>
    <scope>NUCLEOTIDE SEQUENCE [LARGE SCALE GENOMIC DNA]</scope>
    <source>
        <strain evidence="3">Peat soil MAG SbF1</strain>
    </source>
</reference>
<dbReference type="EMBL" id="OMOF01000473">
    <property type="protein sequence ID" value="SPF51639.1"/>
    <property type="molecule type" value="Genomic_DNA"/>
</dbReference>
<dbReference type="GO" id="GO:0005524">
    <property type="term" value="F:ATP binding"/>
    <property type="evidence" value="ECO:0007669"/>
    <property type="project" value="InterPro"/>
</dbReference>
<evidence type="ECO:0000313" key="2">
    <source>
        <dbReference type="EMBL" id="SPF51639.1"/>
    </source>
</evidence>
<evidence type="ECO:0000259" key="1">
    <source>
        <dbReference type="Pfam" id="PF08402"/>
    </source>
</evidence>